<dbReference type="EMBL" id="JAINUF010000015">
    <property type="protein sequence ID" value="KAJ8340915.1"/>
    <property type="molecule type" value="Genomic_DNA"/>
</dbReference>
<dbReference type="InterPro" id="IPR050413">
    <property type="entry name" value="TCR_beta_variable"/>
</dbReference>
<dbReference type="Gene3D" id="2.60.40.10">
    <property type="entry name" value="Immunoglobulins"/>
    <property type="match status" value="2"/>
</dbReference>
<dbReference type="GO" id="GO:0005886">
    <property type="term" value="C:plasma membrane"/>
    <property type="evidence" value="ECO:0007669"/>
    <property type="project" value="TreeGrafter"/>
</dbReference>
<accession>A0A9Q1ELJ0</accession>
<dbReference type="InterPro" id="IPR003599">
    <property type="entry name" value="Ig_sub"/>
</dbReference>
<evidence type="ECO:0000256" key="2">
    <source>
        <dbReference type="ARBA" id="ARBA00022859"/>
    </source>
</evidence>
<dbReference type="SMART" id="SM00406">
    <property type="entry name" value="IGv"/>
    <property type="match status" value="1"/>
</dbReference>
<name>A0A9Q1ELJ0_SYNKA</name>
<dbReference type="SMART" id="SM00409">
    <property type="entry name" value="IG"/>
    <property type="match status" value="1"/>
</dbReference>
<evidence type="ECO:0000259" key="4">
    <source>
        <dbReference type="PROSITE" id="PS50835"/>
    </source>
</evidence>
<dbReference type="Pfam" id="PF07686">
    <property type="entry name" value="V-set"/>
    <property type="match status" value="1"/>
</dbReference>
<protein>
    <recommendedName>
        <fullName evidence="4">Ig-like domain-containing protein</fullName>
    </recommendedName>
</protein>
<evidence type="ECO:0000313" key="5">
    <source>
        <dbReference type="EMBL" id="KAJ8340915.1"/>
    </source>
</evidence>
<reference evidence="5" key="1">
    <citation type="journal article" date="2023" name="Science">
        <title>Genome structures resolve the early diversification of teleost fishes.</title>
        <authorList>
            <person name="Parey E."/>
            <person name="Louis A."/>
            <person name="Montfort J."/>
            <person name="Bouchez O."/>
            <person name="Roques C."/>
            <person name="Iampietro C."/>
            <person name="Lluch J."/>
            <person name="Castinel A."/>
            <person name="Donnadieu C."/>
            <person name="Desvignes T."/>
            <person name="Floi Bucao C."/>
            <person name="Jouanno E."/>
            <person name="Wen M."/>
            <person name="Mejri S."/>
            <person name="Dirks R."/>
            <person name="Jansen H."/>
            <person name="Henkel C."/>
            <person name="Chen W.J."/>
            <person name="Zahm M."/>
            <person name="Cabau C."/>
            <person name="Klopp C."/>
            <person name="Thompson A.W."/>
            <person name="Robinson-Rechavi M."/>
            <person name="Braasch I."/>
            <person name="Lecointre G."/>
            <person name="Bobe J."/>
            <person name="Postlethwait J.H."/>
            <person name="Berthelot C."/>
            <person name="Roest Crollius H."/>
            <person name="Guiguen Y."/>
        </authorList>
    </citation>
    <scope>NUCLEOTIDE SEQUENCE</scope>
    <source>
        <strain evidence="5">WJC10195</strain>
    </source>
</reference>
<dbReference type="InterPro" id="IPR007110">
    <property type="entry name" value="Ig-like_dom"/>
</dbReference>
<feature type="signal peptide" evidence="3">
    <location>
        <begin position="1"/>
        <end position="21"/>
    </location>
</feature>
<keyword evidence="6" id="KW-1185">Reference proteome</keyword>
<dbReference type="GO" id="GO:0002376">
    <property type="term" value="P:immune system process"/>
    <property type="evidence" value="ECO:0007669"/>
    <property type="project" value="UniProtKB-KW"/>
</dbReference>
<feature type="chain" id="PRO_5040135252" description="Ig-like domain-containing protein" evidence="3">
    <location>
        <begin position="22"/>
        <end position="233"/>
    </location>
</feature>
<proteinExistence type="predicted"/>
<evidence type="ECO:0000313" key="6">
    <source>
        <dbReference type="Proteomes" id="UP001152622"/>
    </source>
</evidence>
<dbReference type="InterPro" id="IPR013783">
    <property type="entry name" value="Ig-like_fold"/>
</dbReference>
<keyword evidence="2" id="KW-0391">Immunity</keyword>
<dbReference type="PANTHER" id="PTHR23268">
    <property type="entry name" value="T-CELL RECEPTOR BETA CHAIN"/>
    <property type="match status" value="1"/>
</dbReference>
<dbReference type="InterPro" id="IPR036179">
    <property type="entry name" value="Ig-like_dom_sf"/>
</dbReference>
<evidence type="ECO:0000256" key="1">
    <source>
        <dbReference type="ARBA" id="ARBA00022729"/>
    </source>
</evidence>
<dbReference type="InterPro" id="IPR013106">
    <property type="entry name" value="Ig_V-set"/>
</dbReference>
<dbReference type="GO" id="GO:0007166">
    <property type="term" value="P:cell surface receptor signaling pathway"/>
    <property type="evidence" value="ECO:0007669"/>
    <property type="project" value="TreeGrafter"/>
</dbReference>
<comment type="caution">
    <text evidence="5">The sequence shown here is derived from an EMBL/GenBank/DDBJ whole genome shotgun (WGS) entry which is preliminary data.</text>
</comment>
<dbReference type="SUPFAM" id="SSF48726">
    <property type="entry name" value="Immunoglobulin"/>
    <property type="match status" value="2"/>
</dbReference>
<organism evidence="5 6">
    <name type="scientific">Synaphobranchus kaupii</name>
    <name type="common">Kaup's arrowtooth eel</name>
    <dbReference type="NCBI Taxonomy" id="118154"/>
    <lineage>
        <taxon>Eukaryota</taxon>
        <taxon>Metazoa</taxon>
        <taxon>Chordata</taxon>
        <taxon>Craniata</taxon>
        <taxon>Vertebrata</taxon>
        <taxon>Euteleostomi</taxon>
        <taxon>Actinopterygii</taxon>
        <taxon>Neopterygii</taxon>
        <taxon>Teleostei</taxon>
        <taxon>Anguilliformes</taxon>
        <taxon>Synaphobranchidae</taxon>
        <taxon>Synaphobranchus</taxon>
    </lineage>
</organism>
<dbReference type="PROSITE" id="PS50835">
    <property type="entry name" value="IG_LIKE"/>
    <property type="match status" value="1"/>
</dbReference>
<feature type="domain" description="Ig-like" evidence="4">
    <location>
        <begin position="128"/>
        <end position="225"/>
    </location>
</feature>
<dbReference type="AlphaFoldDB" id="A0A9Q1ELJ0"/>
<keyword evidence="1 3" id="KW-0732">Signal</keyword>
<gene>
    <name evidence="5" type="ORF">SKAU_G00332060</name>
</gene>
<evidence type="ECO:0000256" key="3">
    <source>
        <dbReference type="SAM" id="SignalP"/>
    </source>
</evidence>
<sequence length="233" mass="25575">MVQVLTRLTGALLWWTGLVLSRKVHQSPAELVKDSGDSMQLNCSHAIPSYNNILWYHQAAGDSALIFMGNVFSGCNLFAFSATLRNQQDQAPFAIILYSLTTQRASMIMHLIRFTLTLACLSSSAVCLTVLQSPAELTVRRGEAVTLTCSHDDSNFDKLLWYKQLHGRGLRLLGYLSFKTPYEEDGSFNVSGDGEKEGFLKSSAVTAEECGVYFCAVSKAQCCVSPLTVTVNP</sequence>
<dbReference type="OrthoDB" id="8947657at2759"/>
<dbReference type="Proteomes" id="UP001152622">
    <property type="component" value="Chromosome 15"/>
</dbReference>